<name>A0A1N6T2N6_9GAMM</name>
<dbReference type="InterPro" id="IPR003439">
    <property type="entry name" value="ABC_transporter-like_ATP-bd"/>
</dbReference>
<dbReference type="Pfam" id="PF00005">
    <property type="entry name" value="ABC_tran"/>
    <property type="match status" value="1"/>
</dbReference>
<dbReference type="PROSITE" id="PS00211">
    <property type="entry name" value="ABC_TRANSPORTER_1"/>
    <property type="match status" value="1"/>
</dbReference>
<dbReference type="InterPro" id="IPR027417">
    <property type="entry name" value="P-loop_NTPase"/>
</dbReference>
<feature type="domain" description="ABC transporter" evidence="12">
    <location>
        <begin position="354"/>
        <end position="590"/>
    </location>
</feature>
<keyword evidence="4 11" id="KW-0812">Transmembrane</keyword>
<evidence type="ECO:0000256" key="11">
    <source>
        <dbReference type="SAM" id="Phobius"/>
    </source>
</evidence>
<dbReference type="Gene3D" id="1.20.1560.10">
    <property type="entry name" value="ABC transporter type 1, transmembrane domain"/>
    <property type="match status" value="1"/>
</dbReference>
<feature type="transmembrane region" description="Helical" evidence="11">
    <location>
        <begin position="257"/>
        <end position="282"/>
    </location>
</feature>
<dbReference type="InterPro" id="IPR003593">
    <property type="entry name" value="AAA+_ATPase"/>
</dbReference>
<dbReference type="Proteomes" id="UP000186895">
    <property type="component" value="Unassembled WGS sequence"/>
</dbReference>
<keyword evidence="2" id="KW-0813">Transport</keyword>
<evidence type="ECO:0000256" key="6">
    <source>
        <dbReference type="ARBA" id="ARBA00022840"/>
    </source>
</evidence>
<organism evidence="14 15">
    <name type="scientific">Marinobacterium stanieri</name>
    <dbReference type="NCBI Taxonomy" id="49186"/>
    <lineage>
        <taxon>Bacteria</taxon>
        <taxon>Pseudomonadati</taxon>
        <taxon>Pseudomonadota</taxon>
        <taxon>Gammaproteobacteria</taxon>
        <taxon>Oceanospirillales</taxon>
        <taxon>Oceanospirillaceae</taxon>
        <taxon>Marinobacterium</taxon>
    </lineage>
</organism>
<feature type="transmembrane region" description="Helical" evidence="11">
    <location>
        <begin position="288"/>
        <end position="307"/>
    </location>
</feature>
<dbReference type="InterPro" id="IPR036640">
    <property type="entry name" value="ABC1_TM_sf"/>
</dbReference>
<proteinExistence type="predicted"/>
<keyword evidence="10 11" id="KW-0472">Membrane</keyword>
<protein>
    <submittedName>
        <fullName evidence="14">ATP-binding cassette, subfamily B, MsbA</fullName>
    </submittedName>
</protein>
<dbReference type="AlphaFoldDB" id="A0A1N6T2N6"/>
<feature type="transmembrane region" description="Helical" evidence="11">
    <location>
        <begin position="78"/>
        <end position="105"/>
    </location>
</feature>
<evidence type="ECO:0000256" key="9">
    <source>
        <dbReference type="ARBA" id="ARBA00023055"/>
    </source>
</evidence>
<dbReference type="eggNOG" id="COG1132">
    <property type="taxonomic scope" value="Bacteria"/>
</dbReference>
<dbReference type="InterPro" id="IPR011527">
    <property type="entry name" value="ABC1_TM_dom"/>
</dbReference>
<keyword evidence="5" id="KW-0547">Nucleotide-binding</keyword>
<evidence type="ECO:0000256" key="8">
    <source>
        <dbReference type="ARBA" id="ARBA00022989"/>
    </source>
</evidence>
<keyword evidence="8 11" id="KW-1133">Transmembrane helix</keyword>
<dbReference type="Gene3D" id="3.40.50.300">
    <property type="entry name" value="P-loop containing nucleotide triphosphate hydrolases"/>
    <property type="match status" value="1"/>
</dbReference>
<evidence type="ECO:0000313" key="14">
    <source>
        <dbReference type="EMBL" id="SIQ47648.1"/>
    </source>
</evidence>
<evidence type="ECO:0000256" key="3">
    <source>
        <dbReference type="ARBA" id="ARBA00022475"/>
    </source>
</evidence>
<dbReference type="PROSITE" id="PS50929">
    <property type="entry name" value="ABC_TM1F"/>
    <property type="match status" value="1"/>
</dbReference>
<reference evidence="15" key="1">
    <citation type="submission" date="2017-01" db="EMBL/GenBank/DDBJ databases">
        <authorList>
            <person name="Varghese N."/>
            <person name="Submissions S."/>
        </authorList>
    </citation>
    <scope>NUCLEOTIDE SEQUENCE [LARGE SCALE GENOMIC DNA]</scope>
    <source>
        <strain evidence="15">DSM 7027</strain>
    </source>
</reference>
<dbReference type="RefSeq" id="WP_010324990.1">
    <property type="nucleotide sequence ID" value="NZ_FTMN01000005.1"/>
</dbReference>
<keyword evidence="7" id="KW-1278">Translocase</keyword>
<keyword evidence="9" id="KW-0445">Lipid transport</keyword>
<evidence type="ECO:0000256" key="10">
    <source>
        <dbReference type="ARBA" id="ARBA00023136"/>
    </source>
</evidence>
<evidence type="ECO:0000313" key="15">
    <source>
        <dbReference type="Proteomes" id="UP000186895"/>
    </source>
</evidence>
<keyword evidence="6 14" id="KW-0067">ATP-binding</keyword>
<dbReference type="InterPro" id="IPR039421">
    <property type="entry name" value="Type_1_exporter"/>
</dbReference>
<gene>
    <name evidence="14" type="ORF">SAMN05421647_105103</name>
</gene>
<evidence type="ECO:0000259" key="12">
    <source>
        <dbReference type="PROSITE" id="PS50893"/>
    </source>
</evidence>
<evidence type="ECO:0000256" key="2">
    <source>
        <dbReference type="ARBA" id="ARBA00022448"/>
    </source>
</evidence>
<evidence type="ECO:0000256" key="7">
    <source>
        <dbReference type="ARBA" id="ARBA00022967"/>
    </source>
</evidence>
<dbReference type="SUPFAM" id="SSF52540">
    <property type="entry name" value="P-loop containing nucleoside triphosphate hydrolases"/>
    <property type="match status" value="1"/>
</dbReference>
<feature type="transmembrane region" description="Helical" evidence="11">
    <location>
        <begin position="37"/>
        <end position="58"/>
    </location>
</feature>
<evidence type="ECO:0000256" key="5">
    <source>
        <dbReference type="ARBA" id="ARBA00022741"/>
    </source>
</evidence>
<keyword evidence="15" id="KW-1185">Reference proteome</keyword>
<dbReference type="PANTHER" id="PTHR43394">
    <property type="entry name" value="ATP-DEPENDENT PERMEASE MDL1, MITOCHONDRIAL"/>
    <property type="match status" value="1"/>
</dbReference>
<dbReference type="PROSITE" id="PS50893">
    <property type="entry name" value="ABC_TRANSPORTER_2"/>
    <property type="match status" value="1"/>
</dbReference>
<dbReference type="PANTHER" id="PTHR43394:SF1">
    <property type="entry name" value="ATP-BINDING CASSETTE SUB-FAMILY B MEMBER 10, MITOCHONDRIAL"/>
    <property type="match status" value="1"/>
</dbReference>
<sequence>MQPNAVKAPVPERDKGRLESASVWKLYRRLLTYARPLWLAFLVSFIGFAIYGLGQALSAKWLEMVVDTVQANEYDKRWFLALAVLGIFLLRGVGAFIGNYCIAFVGREVIHTLRTEVFERLLKLPSHYYARNSSGELLAKLTYNVEQVTGAVTNALKTLFREGLTVVGLLGYMLFLNWKLTLIFIAAGPLIALVVSVAAKRMRRLSRRIQQSVGDITESASESIKGYQVVRIFGGEEAEKDRFQQASLKNKRQFMKLVVTQSLNTPIIQFLVALALSALLFLAMHPDVMGTLTTGGFVAFLTAAGMITKPLRQLTNVISIVQKGVAAAESLFEVLDEPAEQDQGSRDVETIGDIEFRHLSFSYPGTERAALNDLSLLLPQGKTVALVGRSGSGKSTLASLLPRFNDGWSGELLLNGLPLQDFKLDGLRDQIALVNQNVVLFNGTIAENIAYGSMADASEEAILAAAEAAHVTEFVNKMPEGIHTLVGEDGVMLSGGQRQRIAIARAILKDAPILILDEATSALDTESERHIQAALEEVIKGRTTLVIAHRLSTIERADIIVVMEDGQIVEQGSHSELLEQQGAYARFHILQTDADSGA</sequence>
<evidence type="ECO:0000256" key="4">
    <source>
        <dbReference type="ARBA" id="ARBA00022692"/>
    </source>
</evidence>
<evidence type="ECO:0000259" key="13">
    <source>
        <dbReference type="PROSITE" id="PS50929"/>
    </source>
</evidence>
<dbReference type="EMBL" id="FTMN01000005">
    <property type="protein sequence ID" value="SIQ47648.1"/>
    <property type="molecule type" value="Genomic_DNA"/>
</dbReference>
<dbReference type="Pfam" id="PF00664">
    <property type="entry name" value="ABC_membrane"/>
    <property type="match status" value="1"/>
</dbReference>
<dbReference type="GO" id="GO:0015421">
    <property type="term" value="F:ABC-type oligopeptide transporter activity"/>
    <property type="evidence" value="ECO:0007669"/>
    <property type="project" value="TreeGrafter"/>
</dbReference>
<dbReference type="InterPro" id="IPR011917">
    <property type="entry name" value="ABC_transpr_lipidA"/>
</dbReference>
<dbReference type="GO" id="GO:0005524">
    <property type="term" value="F:ATP binding"/>
    <property type="evidence" value="ECO:0007669"/>
    <property type="project" value="UniProtKB-KW"/>
</dbReference>
<dbReference type="SUPFAM" id="SSF90123">
    <property type="entry name" value="ABC transporter transmembrane region"/>
    <property type="match status" value="1"/>
</dbReference>
<evidence type="ECO:0000256" key="1">
    <source>
        <dbReference type="ARBA" id="ARBA00004651"/>
    </source>
</evidence>
<dbReference type="CDD" id="cd18552">
    <property type="entry name" value="ABC_6TM_MsbA_like"/>
    <property type="match status" value="1"/>
</dbReference>
<feature type="domain" description="ABC transmembrane type-1" evidence="13">
    <location>
        <begin position="42"/>
        <end position="323"/>
    </location>
</feature>
<dbReference type="STRING" id="49186.SAMN05421647_105103"/>
<dbReference type="NCBIfam" id="TIGR02203">
    <property type="entry name" value="MsbA_lipidA"/>
    <property type="match status" value="1"/>
</dbReference>
<dbReference type="GO" id="GO:0005886">
    <property type="term" value="C:plasma membrane"/>
    <property type="evidence" value="ECO:0007669"/>
    <property type="project" value="UniProtKB-SubCell"/>
</dbReference>
<dbReference type="InterPro" id="IPR017871">
    <property type="entry name" value="ABC_transporter-like_CS"/>
</dbReference>
<feature type="transmembrane region" description="Helical" evidence="11">
    <location>
        <begin position="182"/>
        <end position="199"/>
    </location>
</feature>
<dbReference type="GO" id="GO:0016887">
    <property type="term" value="F:ATP hydrolysis activity"/>
    <property type="evidence" value="ECO:0007669"/>
    <property type="project" value="InterPro"/>
</dbReference>
<feature type="transmembrane region" description="Helical" evidence="11">
    <location>
        <begin position="159"/>
        <end position="176"/>
    </location>
</feature>
<accession>A0A1N6T2N6</accession>
<keyword evidence="3" id="KW-1003">Cell membrane</keyword>
<dbReference type="FunFam" id="3.40.50.300:FF:000140">
    <property type="entry name" value="Lipid A export ATP-binding/permease protein MsbA"/>
    <property type="match status" value="1"/>
</dbReference>
<dbReference type="GO" id="GO:0034040">
    <property type="term" value="F:ATPase-coupled lipid transmembrane transporter activity"/>
    <property type="evidence" value="ECO:0007669"/>
    <property type="project" value="InterPro"/>
</dbReference>
<comment type="subcellular location">
    <subcellularLocation>
        <location evidence="1">Cell membrane</location>
        <topology evidence="1">Multi-pass membrane protein</topology>
    </subcellularLocation>
</comment>
<dbReference type="SMART" id="SM00382">
    <property type="entry name" value="AAA"/>
    <property type="match status" value="1"/>
</dbReference>